<protein>
    <submittedName>
        <fullName evidence="1">Uncharacterized protein</fullName>
    </submittedName>
</protein>
<accession>A0A1G2CGZ4</accession>
<evidence type="ECO:0000313" key="1">
    <source>
        <dbReference type="EMBL" id="OGZ00656.1"/>
    </source>
</evidence>
<dbReference type="STRING" id="1798649.A3B13_01330"/>
<sequence length="62" mass="7381">MNKITNRSSHCELQQERGNLFAIPSFARNPTLFLEIATLPLVARKDEYFLIFDIRYCLEIRY</sequence>
<evidence type="ECO:0000313" key="2">
    <source>
        <dbReference type="Proteomes" id="UP000176287"/>
    </source>
</evidence>
<gene>
    <name evidence="1" type="ORF">A3B13_01330</name>
</gene>
<dbReference type="EMBL" id="MHKZ01000015">
    <property type="protein sequence ID" value="OGZ00656.1"/>
    <property type="molecule type" value="Genomic_DNA"/>
</dbReference>
<dbReference type="AlphaFoldDB" id="A0A1G2CGZ4"/>
<reference evidence="1 2" key="1">
    <citation type="journal article" date="2016" name="Nat. Commun.">
        <title>Thousands of microbial genomes shed light on interconnected biogeochemical processes in an aquifer system.</title>
        <authorList>
            <person name="Anantharaman K."/>
            <person name="Brown C.T."/>
            <person name="Hug L.A."/>
            <person name="Sharon I."/>
            <person name="Castelle C.J."/>
            <person name="Probst A.J."/>
            <person name="Thomas B.C."/>
            <person name="Singh A."/>
            <person name="Wilkins M.J."/>
            <person name="Karaoz U."/>
            <person name="Brodie E.L."/>
            <person name="Williams K.H."/>
            <person name="Hubbard S.S."/>
            <person name="Banfield J.F."/>
        </authorList>
    </citation>
    <scope>NUCLEOTIDE SEQUENCE [LARGE SCALE GENOMIC DNA]</scope>
</reference>
<proteinExistence type="predicted"/>
<organism evidence="1 2">
    <name type="scientific">Candidatus Liptonbacteria bacterium RIFCSPLOWO2_01_FULL_45_15</name>
    <dbReference type="NCBI Taxonomy" id="1798649"/>
    <lineage>
        <taxon>Bacteria</taxon>
        <taxon>Candidatus Liptoniibacteriota</taxon>
    </lineage>
</organism>
<comment type="caution">
    <text evidence="1">The sequence shown here is derived from an EMBL/GenBank/DDBJ whole genome shotgun (WGS) entry which is preliminary data.</text>
</comment>
<name>A0A1G2CGZ4_9BACT</name>
<dbReference type="Proteomes" id="UP000176287">
    <property type="component" value="Unassembled WGS sequence"/>
</dbReference>